<dbReference type="InterPro" id="IPR020578">
    <property type="entry name" value="Aminotrans_V_PyrdxlP_BS"/>
</dbReference>
<evidence type="ECO:0000256" key="3">
    <source>
        <dbReference type="ARBA" id="ARBA00022898"/>
    </source>
</evidence>
<organism evidence="7 8">
    <name type="scientific">Sporomusa acidovorans (strain ATCC 49682 / DSM 3132 / Mol)</name>
    <dbReference type="NCBI Taxonomy" id="1123286"/>
    <lineage>
        <taxon>Bacteria</taxon>
        <taxon>Bacillati</taxon>
        <taxon>Bacillota</taxon>
        <taxon>Negativicutes</taxon>
        <taxon>Selenomonadales</taxon>
        <taxon>Sporomusaceae</taxon>
        <taxon>Sporomusa</taxon>
    </lineage>
</organism>
<dbReference type="InterPro" id="IPR015424">
    <property type="entry name" value="PyrdxlP-dep_Trfase"/>
</dbReference>
<evidence type="ECO:0000256" key="5">
    <source>
        <dbReference type="RuleBase" id="RU004504"/>
    </source>
</evidence>
<comment type="cofactor">
    <cofactor evidence="1 5">
        <name>pyridoxal 5'-phosphate</name>
        <dbReference type="ChEBI" id="CHEBI:597326"/>
    </cofactor>
</comment>
<dbReference type="Pfam" id="PF00266">
    <property type="entry name" value="Aminotran_5"/>
    <property type="match status" value="1"/>
</dbReference>
<evidence type="ECO:0000259" key="6">
    <source>
        <dbReference type="Pfam" id="PF00266"/>
    </source>
</evidence>
<feature type="domain" description="Aminotransferase class V" evidence="6">
    <location>
        <begin position="33"/>
        <end position="421"/>
    </location>
</feature>
<dbReference type="PANTHER" id="PTHR43586">
    <property type="entry name" value="CYSTEINE DESULFURASE"/>
    <property type="match status" value="1"/>
</dbReference>
<dbReference type="RefSeq" id="WP_093795178.1">
    <property type="nucleotide sequence ID" value="NZ_CP155571.1"/>
</dbReference>
<evidence type="ECO:0000256" key="2">
    <source>
        <dbReference type="ARBA" id="ARBA00010447"/>
    </source>
</evidence>
<dbReference type="InterPro" id="IPR015422">
    <property type="entry name" value="PyrdxlP-dep_Trfase_small"/>
</dbReference>
<evidence type="ECO:0000256" key="4">
    <source>
        <dbReference type="ARBA" id="ARBA00050776"/>
    </source>
</evidence>
<dbReference type="EMBL" id="CP155571">
    <property type="protein sequence ID" value="XFO71983.1"/>
    <property type="molecule type" value="Genomic_DNA"/>
</dbReference>
<protein>
    <submittedName>
        <fullName evidence="7">Cysteine desulfurase</fullName>
        <ecNumber evidence="7">2.8.1.7</ecNumber>
    </submittedName>
</protein>
<accession>A0ABZ3J1M0</accession>
<dbReference type="GO" id="GO:0031071">
    <property type="term" value="F:cysteine desulfurase activity"/>
    <property type="evidence" value="ECO:0007669"/>
    <property type="project" value="UniProtKB-EC"/>
</dbReference>
<gene>
    <name evidence="7" type="primary">csd_2</name>
    <name evidence="7" type="ORF">SPACI_020290</name>
</gene>
<comment type="similarity">
    <text evidence="2">Belongs to the class-V pyridoxal-phosphate-dependent aminotransferase family. Csd subfamily.</text>
</comment>
<evidence type="ECO:0000313" key="8">
    <source>
        <dbReference type="Proteomes" id="UP000216052"/>
    </source>
</evidence>
<dbReference type="InterPro" id="IPR000192">
    <property type="entry name" value="Aminotrans_V_dom"/>
</dbReference>
<dbReference type="Gene3D" id="3.40.640.10">
    <property type="entry name" value="Type I PLP-dependent aspartate aminotransferase-like (Major domain)"/>
    <property type="match status" value="1"/>
</dbReference>
<dbReference type="SUPFAM" id="SSF53383">
    <property type="entry name" value="PLP-dependent transferases"/>
    <property type="match status" value="1"/>
</dbReference>
<keyword evidence="8" id="KW-1185">Reference proteome</keyword>
<sequence>MKHRNKPEAYFRSLVAGAETMIPLANGKYVTAINFDNAATTPPFCSVLKKIVQFSPWYASVHRGKGYKSILTSKLYEHSREVVRQFVHADKRDVVIFTNNTTESINMLAYALADQDEKQVVLSTSMEHLANDMPWRDKYKIEYVALTGSGQLLLKDLEAKLQLYENKVKLVTVTGASNVTGYVNPISKIARLAHQYGTKILVDGAQWVPHMPVDMKPYTSPEHIDYLAFSAHKMYAPFGAGVLIGPKETFSKAVPVYQGGGAVGLVSHQAIEWDEPPAKYEAGTPNIMGVLALTTAIETLNNLNLHDVCQYERGLIDYAIDGLSKIPGVTLYSADDGNEERVSLISFAMEGLHHSQIAEALSQEAGIAVRNGLFCAHPYVEKLLNVSEKEIEYYQTHDDTTIPGIVRISFALYNNFDEINIFLNLLEHIAKHLQYYAWKYRYVLEPERCGKRQAPNYPYC</sequence>
<dbReference type="Gene3D" id="3.90.1150.10">
    <property type="entry name" value="Aspartate Aminotransferase, domain 1"/>
    <property type="match status" value="1"/>
</dbReference>
<keyword evidence="3" id="KW-0663">Pyridoxal phosphate</keyword>
<dbReference type="InterPro" id="IPR015421">
    <property type="entry name" value="PyrdxlP-dep_Trfase_major"/>
</dbReference>
<reference evidence="7" key="1">
    <citation type="submission" date="2024-05" db="EMBL/GenBank/DDBJ databases">
        <title>Isolation and characterization of Sporomusa carbonis sp. nov., a carboxydotrophic hydrogenogen in the genus of Sporomusa isolated from a charcoal burning pile.</title>
        <authorList>
            <person name="Boeer T."/>
            <person name="Rosenbaum F."/>
            <person name="Eysell L."/>
            <person name="Mueller V."/>
            <person name="Daniel R."/>
            <person name="Poehlein A."/>
        </authorList>
    </citation>
    <scope>NUCLEOTIDE SEQUENCE [LARGE SCALE GENOMIC DNA]</scope>
    <source>
        <strain evidence="7">DSM 3132</strain>
    </source>
</reference>
<dbReference type="EC" id="2.8.1.7" evidence="7"/>
<comment type="catalytic activity">
    <reaction evidence="4">
        <text>(sulfur carrier)-H + L-cysteine = (sulfur carrier)-SH + L-alanine</text>
        <dbReference type="Rhea" id="RHEA:43892"/>
        <dbReference type="Rhea" id="RHEA-COMP:14737"/>
        <dbReference type="Rhea" id="RHEA-COMP:14739"/>
        <dbReference type="ChEBI" id="CHEBI:29917"/>
        <dbReference type="ChEBI" id="CHEBI:35235"/>
        <dbReference type="ChEBI" id="CHEBI:57972"/>
        <dbReference type="ChEBI" id="CHEBI:64428"/>
        <dbReference type="EC" id="2.8.1.7"/>
    </reaction>
</comment>
<dbReference type="Proteomes" id="UP000216052">
    <property type="component" value="Chromosome"/>
</dbReference>
<dbReference type="PROSITE" id="PS00595">
    <property type="entry name" value="AA_TRANSFER_CLASS_5"/>
    <property type="match status" value="1"/>
</dbReference>
<evidence type="ECO:0000313" key="7">
    <source>
        <dbReference type="EMBL" id="XFO71983.1"/>
    </source>
</evidence>
<evidence type="ECO:0000256" key="1">
    <source>
        <dbReference type="ARBA" id="ARBA00001933"/>
    </source>
</evidence>
<proteinExistence type="inferred from homology"/>
<dbReference type="PANTHER" id="PTHR43586:SF8">
    <property type="entry name" value="CYSTEINE DESULFURASE 1, CHLOROPLASTIC"/>
    <property type="match status" value="1"/>
</dbReference>
<name>A0ABZ3J1M0_SPOA4</name>
<keyword evidence="7" id="KW-0808">Transferase</keyword>